<dbReference type="Proteomes" id="UP000236333">
    <property type="component" value="Unassembled WGS sequence"/>
</dbReference>
<organism evidence="2 3">
    <name type="scientific">Tetrabaena socialis</name>
    <dbReference type="NCBI Taxonomy" id="47790"/>
    <lineage>
        <taxon>Eukaryota</taxon>
        <taxon>Viridiplantae</taxon>
        <taxon>Chlorophyta</taxon>
        <taxon>core chlorophytes</taxon>
        <taxon>Chlorophyceae</taxon>
        <taxon>CS clade</taxon>
        <taxon>Chlamydomonadales</taxon>
        <taxon>Tetrabaenaceae</taxon>
        <taxon>Tetrabaena</taxon>
    </lineage>
</organism>
<feature type="compositionally biased region" description="Low complexity" evidence="1">
    <location>
        <begin position="754"/>
        <end position="763"/>
    </location>
</feature>
<feature type="region of interest" description="Disordered" evidence="1">
    <location>
        <begin position="782"/>
        <end position="853"/>
    </location>
</feature>
<protein>
    <submittedName>
        <fullName evidence="2">Uncharacterized protein</fullName>
    </submittedName>
</protein>
<feature type="compositionally biased region" description="Gly residues" evidence="1">
    <location>
        <begin position="668"/>
        <end position="677"/>
    </location>
</feature>
<feature type="compositionally biased region" description="Low complexity" evidence="1">
    <location>
        <begin position="678"/>
        <end position="690"/>
    </location>
</feature>
<feature type="region of interest" description="Disordered" evidence="1">
    <location>
        <begin position="1149"/>
        <end position="1171"/>
    </location>
</feature>
<dbReference type="AlphaFoldDB" id="A0A2J8A2T3"/>
<feature type="region of interest" description="Disordered" evidence="1">
    <location>
        <begin position="668"/>
        <end position="767"/>
    </location>
</feature>
<feature type="compositionally biased region" description="Low complexity" evidence="1">
    <location>
        <begin position="1204"/>
        <end position="1217"/>
    </location>
</feature>
<accession>A0A2J8A2T3</accession>
<feature type="compositionally biased region" description="Low complexity" evidence="1">
    <location>
        <begin position="38"/>
        <end position="57"/>
    </location>
</feature>
<feature type="compositionally biased region" description="Low complexity" evidence="1">
    <location>
        <begin position="930"/>
        <end position="959"/>
    </location>
</feature>
<evidence type="ECO:0000313" key="2">
    <source>
        <dbReference type="EMBL" id="PNH06820.1"/>
    </source>
</evidence>
<feature type="compositionally biased region" description="Low complexity" evidence="1">
    <location>
        <begin position="967"/>
        <end position="980"/>
    </location>
</feature>
<feature type="region of interest" description="Disordered" evidence="1">
    <location>
        <begin position="89"/>
        <end position="127"/>
    </location>
</feature>
<reference evidence="2 3" key="1">
    <citation type="journal article" date="2017" name="Mol. Biol. Evol.">
        <title>The 4-celled Tetrabaena socialis nuclear genome reveals the essential components for genetic control of cell number at the origin of multicellularity in the volvocine lineage.</title>
        <authorList>
            <person name="Featherston J."/>
            <person name="Arakaki Y."/>
            <person name="Hanschen E.R."/>
            <person name="Ferris P.J."/>
            <person name="Michod R.E."/>
            <person name="Olson B.J.S.C."/>
            <person name="Nozaki H."/>
            <person name="Durand P.M."/>
        </authorList>
    </citation>
    <scope>NUCLEOTIDE SEQUENCE [LARGE SCALE GENOMIC DNA]</scope>
    <source>
        <strain evidence="2 3">NIES-571</strain>
    </source>
</reference>
<feature type="region of interest" description="Disordered" evidence="1">
    <location>
        <begin position="895"/>
        <end position="1010"/>
    </location>
</feature>
<feature type="region of interest" description="Disordered" evidence="1">
    <location>
        <begin position="1203"/>
        <end position="1233"/>
    </location>
</feature>
<evidence type="ECO:0000313" key="3">
    <source>
        <dbReference type="Proteomes" id="UP000236333"/>
    </source>
</evidence>
<proteinExistence type="predicted"/>
<feature type="compositionally biased region" description="Low complexity" evidence="1">
    <location>
        <begin position="804"/>
        <end position="853"/>
    </location>
</feature>
<dbReference type="EMBL" id="PGGS01000213">
    <property type="protein sequence ID" value="PNH06820.1"/>
    <property type="molecule type" value="Genomic_DNA"/>
</dbReference>
<sequence length="1268" mass="128460">MVLLGEASASSLASSSGALGDRLLIARLSPSGKHPQQAAAAASVPASSGAATSGAPSRAPVTALQYSLEKLHHQLAADAHASRLSELRSKQRLAESLGEPAPSHHHPAASTAAARTSPDRVPRPMALNERPRGRACVNGHLSEPFPVRNVLTQGSPLSPPLWELQLEPLTAYLHHLASSGLLRTPSLLDGSPAPPVAHHADDTKLLVSDADVDGPVAKAAVQLYCRASNGRENASKAKGVVLGTHAPVVGRHAATGAYFPGPDEDPPKLLGVPLCADMGRAAGLCYDTRLASLEHLSRCWRQHELSMVGRVHVAKQVLANALVYHLCFVPPTAAQLQRLCRLLDNFVAWSFLPEDASLVSHGRATLRPKCWVAQLAPGDGGIGHVDLPSFAAALQAKTVALLALPGQQPWKLLTRFLLAAAAPAGTTGWGWVYSTAPLPQPGGPLSDRLLAAAQAHRHCRPGRLPLPPDVDGRALLCEPLFYNPLILDAAQEPLVPPPGWPADGPTSLGQWRQLAATPGAGQQPDGLDVVAGALPAAWQALLADPVHTPLPPWLGWRVEPGGGRARCPDGVVHSILASGRLVVAPVAGPLPGEGEGWAPACVLAGRKPRRLWSLEERETYEAAAPHERAGAWPREPLFLDAWTALHCFPPSHGHGKLSVVDYEGGGAEGGGEGGGGDSAAAAHGGAPEAEVTAGGARRSRQDAAASPRTSSLSGSVGGGRGGSSSGSHSHPPPNHARAYDDYQRHQPQQPAPRPYQQQQQQHPAPLPMPRSAEVLLRHTAADPGVGSAAARRVSADRSRGSAGGAASAQRSAPSSAAPAQHAPRARVQAPSGLPSGAASAAGGSASAGRGSNAATSAATPAAASAANGGGGGGGAFVDLHRMVYDMERLLSTIADEGGGGSGGGRFERSVAPTPPLVHTPGLSSGGGSAASGLQRASGGGQPHQLQQQQEQQYLPQQQQQHREQQEQHYLPQHQQQQYQQGGRAGSSVASATAPGWPGSLQRGSGGGGSAGVSVAYGSAGGAAFLEGPGAAASILAAAAPSPSASHTLGEQLRHMRANISRIEMQLLPGAHRTTAAPAPPPATDGLSLELGGGGGGRGASFSDPVAAVRQPYGFHGDPAKERYEGARTAADAIGGAWHSGASASALGGRPAWEEAASGAPGGASAGGSSHTLISQAEQLRSVVGVAAGGGPGGAAVAVGGGRASGAVGPAPVAAGKRSSGGGTRGASGTGAGGVTKRVDALEARLIAELGELEDALRRVRTNSSGGRD</sequence>
<feature type="compositionally biased region" description="Gly residues" evidence="1">
    <location>
        <begin position="715"/>
        <end position="724"/>
    </location>
</feature>
<dbReference type="OrthoDB" id="1002624at2759"/>
<name>A0A2J8A2T3_9CHLO</name>
<feature type="region of interest" description="Disordered" evidence="1">
    <location>
        <begin position="36"/>
        <end position="57"/>
    </location>
</feature>
<comment type="caution">
    <text evidence="2">The sequence shown here is derived from an EMBL/GenBank/DDBJ whole genome shotgun (WGS) entry which is preliminary data.</text>
</comment>
<feature type="compositionally biased region" description="Gly residues" evidence="1">
    <location>
        <begin position="1218"/>
        <end position="1233"/>
    </location>
</feature>
<gene>
    <name evidence="2" type="ORF">TSOC_006762</name>
</gene>
<evidence type="ECO:0000256" key="1">
    <source>
        <dbReference type="SAM" id="MobiDB-lite"/>
    </source>
</evidence>
<dbReference type="PANTHER" id="PTHR19446">
    <property type="entry name" value="REVERSE TRANSCRIPTASES"/>
    <property type="match status" value="1"/>
</dbReference>
<keyword evidence="3" id="KW-1185">Reference proteome</keyword>